<reference evidence="5 6" key="1">
    <citation type="submission" date="2023-12" db="EMBL/GenBank/DDBJ databases">
        <title>the genome sequence of Hyalangium sp. s54d21.</title>
        <authorList>
            <person name="Zhang X."/>
        </authorList>
    </citation>
    <scope>NUCLEOTIDE SEQUENCE [LARGE SCALE GENOMIC DNA]</scope>
    <source>
        <strain evidence="6">s54d21</strain>
    </source>
</reference>
<evidence type="ECO:0000256" key="3">
    <source>
        <dbReference type="ARBA" id="ARBA00023002"/>
    </source>
</evidence>
<dbReference type="Proteomes" id="UP001291309">
    <property type="component" value="Unassembled WGS sequence"/>
</dbReference>
<dbReference type="InterPro" id="IPR002347">
    <property type="entry name" value="SDR_fam"/>
</dbReference>
<dbReference type="CDD" id="cd05324">
    <property type="entry name" value="carb_red_PTCR-like_SDR_c"/>
    <property type="match status" value="1"/>
</dbReference>
<comment type="caution">
    <text evidence="5">The sequence shown here is derived from an EMBL/GenBank/DDBJ whole genome shotgun (WGS) entry which is preliminary data.</text>
</comment>
<dbReference type="Pfam" id="PF00106">
    <property type="entry name" value="adh_short"/>
    <property type="match status" value="1"/>
</dbReference>
<comment type="similarity">
    <text evidence="1">Belongs to the short-chain dehydrogenases/reductases (SDR) family.</text>
</comment>
<dbReference type="RefSeq" id="WP_321543775.1">
    <property type="nucleotide sequence ID" value="NZ_JAXIVS010000001.1"/>
</dbReference>
<dbReference type="InterPro" id="IPR020904">
    <property type="entry name" value="Sc_DH/Rdtase_CS"/>
</dbReference>
<dbReference type="InterPro" id="IPR036291">
    <property type="entry name" value="NAD(P)-bd_dom_sf"/>
</dbReference>
<feature type="domain" description="Ketoreductase" evidence="4">
    <location>
        <begin position="3"/>
        <end position="230"/>
    </location>
</feature>
<dbReference type="EMBL" id="JAXIVS010000001">
    <property type="protein sequence ID" value="MDY7225054.1"/>
    <property type="molecule type" value="Genomic_DNA"/>
</dbReference>
<proteinExistence type="inferred from homology"/>
<evidence type="ECO:0000313" key="5">
    <source>
        <dbReference type="EMBL" id="MDY7225054.1"/>
    </source>
</evidence>
<name>A0ABU5GW33_9BACT</name>
<dbReference type="PANTHER" id="PTHR43963:SF6">
    <property type="entry name" value="CHAIN DEHYDROGENASE FAMILY PROTEIN, PUTATIVE (AFU_ORTHOLOGUE AFUA_3G15350)-RELATED"/>
    <property type="match status" value="1"/>
</dbReference>
<protein>
    <submittedName>
        <fullName evidence="5">SDR family oxidoreductase</fullName>
    </submittedName>
</protein>
<keyword evidence="3" id="KW-0560">Oxidoreductase</keyword>
<dbReference type="PANTHER" id="PTHR43963">
    <property type="entry name" value="CARBONYL REDUCTASE 1-RELATED"/>
    <property type="match status" value="1"/>
</dbReference>
<evidence type="ECO:0000259" key="4">
    <source>
        <dbReference type="SMART" id="SM00822"/>
    </source>
</evidence>
<dbReference type="Gene3D" id="3.40.50.720">
    <property type="entry name" value="NAD(P)-binding Rossmann-like Domain"/>
    <property type="match status" value="1"/>
</dbReference>
<accession>A0ABU5GW33</accession>
<dbReference type="InterPro" id="IPR045313">
    <property type="entry name" value="CBR1-like"/>
</dbReference>
<dbReference type="PROSITE" id="PS00061">
    <property type="entry name" value="ADH_SHORT"/>
    <property type="match status" value="1"/>
</dbReference>
<keyword evidence="2" id="KW-0521">NADP</keyword>
<organism evidence="5 6">
    <name type="scientific">Hyalangium rubrum</name>
    <dbReference type="NCBI Taxonomy" id="3103134"/>
    <lineage>
        <taxon>Bacteria</taxon>
        <taxon>Pseudomonadati</taxon>
        <taxon>Myxococcota</taxon>
        <taxon>Myxococcia</taxon>
        <taxon>Myxococcales</taxon>
        <taxon>Cystobacterineae</taxon>
        <taxon>Archangiaceae</taxon>
        <taxon>Hyalangium</taxon>
    </lineage>
</organism>
<evidence type="ECO:0000313" key="6">
    <source>
        <dbReference type="Proteomes" id="UP001291309"/>
    </source>
</evidence>
<evidence type="ECO:0000256" key="1">
    <source>
        <dbReference type="ARBA" id="ARBA00006484"/>
    </source>
</evidence>
<sequence length="261" mass="28184">MQGAVLVTGGNRGIGLEVCRQLGRSGRRVLLTAKDPAAGQEATAALRAQGLEVSFEPLDVASAESIDALTVRLERQDQRLSGLVNNAALTLEGFDVNVAERTLAVNFFGPLRLTERLQPLLEPNARIVMVSSGSGALDNLSPEIRRRFEPPPPTKEALAALAREFIEDVRSGQYARKGWPRSAYAVSKAALNALTRLLAEELKGQSQRVNAVCPGWVRTRMGGAHAPRSVEEGADTIVWAATLPLNGPMGGFFRDRKPIPW</sequence>
<dbReference type="SMART" id="SM00822">
    <property type="entry name" value="PKS_KR"/>
    <property type="match status" value="1"/>
</dbReference>
<evidence type="ECO:0000256" key="2">
    <source>
        <dbReference type="ARBA" id="ARBA00022857"/>
    </source>
</evidence>
<dbReference type="Pfam" id="PF13561">
    <property type="entry name" value="adh_short_C2"/>
    <property type="match status" value="1"/>
</dbReference>
<dbReference type="InterPro" id="IPR057326">
    <property type="entry name" value="KR_dom"/>
</dbReference>
<keyword evidence="6" id="KW-1185">Reference proteome</keyword>
<dbReference type="PRINTS" id="PR00081">
    <property type="entry name" value="GDHRDH"/>
</dbReference>
<dbReference type="SUPFAM" id="SSF51735">
    <property type="entry name" value="NAD(P)-binding Rossmann-fold domains"/>
    <property type="match status" value="1"/>
</dbReference>
<gene>
    <name evidence="5" type="ORF">SYV04_01620</name>
</gene>